<organism evidence="2 3">
    <name type="scientific">Bacillus cereus BAG5X1-1</name>
    <dbReference type="NCBI Taxonomy" id="1053189"/>
    <lineage>
        <taxon>Bacteria</taxon>
        <taxon>Bacillati</taxon>
        <taxon>Bacillota</taxon>
        <taxon>Bacilli</taxon>
        <taxon>Bacillales</taxon>
        <taxon>Bacillaceae</taxon>
        <taxon>Bacillus</taxon>
        <taxon>Bacillus cereus group</taxon>
    </lineage>
</organism>
<protein>
    <submittedName>
        <fullName evidence="2">Uncharacterized protein</fullName>
    </submittedName>
</protein>
<dbReference type="HOGENOM" id="CLU_2566634_0_0_9"/>
<keyword evidence="1" id="KW-0472">Membrane</keyword>
<dbReference type="Proteomes" id="UP000006600">
    <property type="component" value="Unassembled WGS sequence"/>
</dbReference>
<sequence>MKKEKLLFWIYTTSMIIILSSIIYLAFAASSKKDTLTQFKKSPNIPLTIQDSNHLEDSTEYWTKEKMKNAIPVDIRELQNK</sequence>
<evidence type="ECO:0000313" key="2">
    <source>
        <dbReference type="EMBL" id="EJQ44493.1"/>
    </source>
</evidence>
<evidence type="ECO:0000313" key="3">
    <source>
        <dbReference type="Proteomes" id="UP000006600"/>
    </source>
</evidence>
<gene>
    <name evidence="2" type="ORF">IEE_02683</name>
</gene>
<dbReference type="RefSeq" id="WP_002200354.1">
    <property type="nucleotide sequence ID" value="NZ_JH791996.1"/>
</dbReference>
<keyword evidence="1" id="KW-1133">Transmembrane helix</keyword>
<proteinExistence type="predicted"/>
<evidence type="ECO:0000256" key="1">
    <source>
        <dbReference type="SAM" id="Phobius"/>
    </source>
</evidence>
<dbReference type="PATRIC" id="fig|1053189.3.peg.2729"/>
<reference evidence="2 3" key="1">
    <citation type="submission" date="2012-04" db="EMBL/GenBank/DDBJ databases">
        <title>The Genome Sequence of Bacillus cereus BAG5X1-1.</title>
        <authorList>
            <consortium name="The Broad Institute Genome Sequencing Platform"/>
            <consortium name="The Broad Institute Genome Sequencing Center for Infectious Disease"/>
            <person name="Feldgarden M."/>
            <person name="Van der Auwera G.A."/>
            <person name="Mahillon J."/>
            <person name="Duprez V."/>
            <person name="Timmery S."/>
            <person name="Mattelet C."/>
            <person name="Dierick K."/>
            <person name="Sun M."/>
            <person name="Yu Z."/>
            <person name="Zhu L."/>
            <person name="Hu X."/>
            <person name="Shank E.B."/>
            <person name="Swiecicka I."/>
            <person name="Hansen B.M."/>
            <person name="Andrup L."/>
            <person name="Young S.K."/>
            <person name="Zeng Q."/>
            <person name="Gargeya S."/>
            <person name="Fitzgerald M."/>
            <person name="Haas B."/>
            <person name="Abouelleil A."/>
            <person name="Alvarado L."/>
            <person name="Arachchi H.M."/>
            <person name="Berlin A."/>
            <person name="Chapman S.B."/>
            <person name="Goldberg J."/>
            <person name="Griggs A."/>
            <person name="Gujja S."/>
            <person name="Hansen M."/>
            <person name="Howarth C."/>
            <person name="Imamovic A."/>
            <person name="Larimer J."/>
            <person name="McCowen C."/>
            <person name="Montmayeur A."/>
            <person name="Murphy C."/>
            <person name="Neiman D."/>
            <person name="Pearson M."/>
            <person name="Priest M."/>
            <person name="Roberts A."/>
            <person name="Saif S."/>
            <person name="Shea T."/>
            <person name="Sisk P."/>
            <person name="Sykes S."/>
            <person name="Wortman J."/>
            <person name="Nusbaum C."/>
            <person name="Birren B."/>
        </authorList>
    </citation>
    <scope>NUCLEOTIDE SEQUENCE [LARGE SCALE GENOMIC DNA]</scope>
    <source>
        <strain evidence="2 3">BAG5X1-1</strain>
    </source>
</reference>
<comment type="caution">
    <text evidence="2">The sequence shown here is derived from an EMBL/GenBank/DDBJ whole genome shotgun (WGS) entry which is preliminary data.</text>
</comment>
<dbReference type="AlphaFoldDB" id="J7XJI4"/>
<accession>J7XJI4</accession>
<keyword evidence="1" id="KW-0812">Transmembrane</keyword>
<name>J7XJI4_BACCE</name>
<feature type="transmembrane region" description="Helical" evidence="1">
    <location>
        <begin position="6"/>
        <end position="27"/>
    </location>
</feature>
<dbReference type="EMBL" id="AHDJ01000027">
    <property type="protein sequence ID" value="EJQ44493.1"/>
    <property type="molecule type" value="Genomic_DNA"/>
</dbReference>